<dbReference type="InterPro" id="IPR008920">
    <property type="entry name" value="TF_FadR/GntR_C"/>
</dbReference>
<sequence length="305" mass="33645">MTAGSRLRPTPGVTRVTPSGDSCTGHRARRPENCGIINNAYARQTAADDDPRCRNGRRGVAEVWDVLESKGDDLSTLGLLKAAQTLGERVYEVLEESIVDGVIAPGSHLREDEVAKQLGVSRNPVREAIQRLVHDGFVEHRAGKKGAFVHAPSDKEVQEVFHARSLLESDCARLAAENISDVDLARLQELLGHGDAAIAAKDAKHLLELNDRFHNIVVEAADNSVIARMLGVLQRRIRWYFYRVVVTRAAGSWDQHRQIYEALREHDGDRAAVCMMAHVMQTAATIRDHHDTVDGAGLSDWPAHP</sequence>
<evidence type="ECO:0000256" key="4">
    <source>
        <dbReference type="SAM" id="MobiDB-lite"/>
    </source>
</evidence>
<dbReference type="SMART" id="SM00895">
    <property type="entry name" value="FCD"/>
    <property type="match status" value="1"/>
</dbReference>
<dbReference type="Gene3D" id="1.20.120.530">
    <property type="entry name" value="GntR ligand-binding domain-like"/>
    <property type="match status" value="1"/>
</dbReference>
<dbReference type="CDD" id="cd07377">
    <property type="entry name" value="WHTH_GntR"/>
    <property type="match status" value="1"/>
</dbReference>
<dbReference type="SUPFAM" id="SSF46785">
    <property type="entry name" value="Winged helix' DNA-binding domain"/>
    <property type="match status" value="1"/>
</dbReference>
<accession>A0A4R9AD37</accession>
<dbReference type="InterPro" id="IPR036388">
    <property type="entry name" value="WH-like_DNA-bd_sf"/>
</dbReference>
<reference evidence="6 7" key="1">
    <citation type="submission" date="2019-03" db="EMBL/GenBank/DDBJ databases">
        <title>Genomics of glacier-inhabiting Cryobacterium strains.</title>
        <authorList>
            <person name="Liu Q."/>
            <person name="Xin Y.-H."/>
        </authorList>
    </citation>
    <scope>NUCLEOTIDE SEQUENCE [LARGE SCALE GENOMIC DNA]</scope>
    <source>
        <strain evidence="6 7">Sr39</strain>
    </source>
</reference>
<dbReference type="Pfam" id="PF00392">
    <property type="entry name" value="GntR"/>
    <property type="match status" value="1"/>
</dbReference>
<organism evidence="6 7">
    <name type="scientific">Cryobacterium suzukii</name>
    <dbReference type="NCBI Taxonomy" id="1259198"/>
    <lineage>
        <taxon>Bacteria</taxon>
        <taxon>Bacillati</taxon>
        <taxon>Actinomycetota</taxon>
        <taxon>Actinomycetes</taxon>
        <taxon>Micrococcales</taxon>
        <taxon>Microbacteriaceae</taxon>
        <taxon>Cryobacterium</taxon>
    </lineage>
</organism>
<evidence type="ECO:0000313" key="7">
    <source>
        <dbReference type="Proteomes" id="UP000298170"/>
    </source>
</evidence>
<dbReference type="SMART" id="SM00345">
    <property type="entry name" value="HTH_GNTR"/>
    <property type="match status" value="1"/>
</dbReference>
<dbReference type="InterPro" id="IPR000524">
    <property type="entry name" value="Tscrpt_reg_HTH_GntR"/>
</dbReference>
<gene>
    <name evidence="6" type="ORF">E3T39_12580</name>
</gene>
<dbReference type="SUPFAM" id="SSF48008">
    <property type="entry name" value="GntR ligand-binding domain-like"/>
    <property type="match status" value="1"/>
</dbReference>
<proteinExistence type="predicted"/>
<dbReference type="Proteomes" id="UP000298170">
    <property type="component" value="Unassembled WGS sequence"/>
</dbReference>
<dbReference type="PROSITE" id="PS50949">
    <property type="entry name" value="HTH_GNTR"/>
    <property type="match status" value="1"/>
</dbReference>
<dbReference type="GO" id="GO:0003700">
    <property type="term" value="F:DNA-binding transcription factor activity"/>
    <property type="evidence" value="ECO:0007669"/>
    <property type="project" value="InterPro"/>
</dbReference>
<feature type="domain" description="HTH gntR-type" evidence="5">
    <location>
        <begin position="84"/>
        <end position="152"/>
    </location>
</feature>
<evidence type="ECO:0000259" key="5">
    <source>
        <dbReference type="PROSITE" id="PS50949"/>
    </source>
</evidence>
<feature type="region of interest" description="Disordered" evidence="4">
    <location>
        <begin position="1"/>
        <end position="27"/>
    </location>
</feature>
<keyword evidence="1" id="KW-0805">Transcription regulation</keyword>
<dbReference type="InterPro" id="IPR036390">
    <property type="entry name" value="WH_DNA-bd_sf"/>
</dbReference>
<dbReference type="Gene3D" id="1.10.10.10">
    <property type="entry name" value="Winged helix-like DNA-binding domain superfamily/Winged helix DNA-binding domain"/>
    <property type="match status" value="1"/>
</dbReference>
<protein>
    <submittedName>
        <fullName evidence="6">GntR family transcriptional regulator</fullName>
    </submittedName>
</protein>
<dbReference type="InterPro" id="IPR011711">
    <property type="entry name" value="GntR_C"/>
</dbReference>
<dbReference type="PANTHER" id="PTHR43537">
    <property type="entry name" value="TRANSCRIPTIONAL REGULATOR, GNTR FAMILY"/>
    <property type="match status" value="1"/>
</dbReference>
<dbReference type="GO" id="GO:0003677">
    <property type="term" value="F:DNA binding"/>
    <property type="evidence" value="ECO:0007669"/>
    <property type="project" value="UniProtKB-KW"/>
</dbReference>
<dbReference type="AlphaFoldDB" id="A0A4R9AD37"/>
<comment type="caution">
    <text evidence="6">The sequence shown here is derived from an EMBL/GenBank/DDBJ whole genome shotgun (WGS) entry which is preliminary data.</text>
</comment>
<dbReference type="OrthoDB" id="9816161at2"/>
<keyword evidence="2" id="KW-0238">DNA-binding</keyword>
<keyword evidence="3" id="KW-0804">Transcription</keyword>
<keyword evidence="7" id="KW-1185">Reference proteome</keyword>
<dbReference type="Pfam" id="PF07729">
    <property type="entry name" value="FCD"/>
    <property type="match status" value="1"/>
</dbReference>
<evidence type="ECO:0000313" key="6">
    <source>
        <dbReference type="EMBL" id="TFD58135.1"/>
    </source>
</evidence>
<evidence type="ECO:0000256" key="1">
    <source>
        <dbReference type="ARBA" id="ARBA00023015"/>
    </source>
</evidence>
<evidence type="ECO:0000256" key="2">
    <source>
        <dbReference type="ARBA" id="ARBA00023125"/>
    </source>
</evidence>
<name>A0A4R9AD37_9MICO</name>
<dbReference type="PANTHER" id="PTHR43537:SF49">
    <property type="entry name" value="TRANSCRIPTIONAL REGULATORY PROTEIN"/>
    <property type="match status" value="1"/>
</dbReference>
<evidence type="ECO:0000256" key="3">
    <source>
        <dbReference type="ARBA" id="ARBA00023163"/>
    </source>
</evidence>
<dbReference type="EMBL" id="SOHJ01000012">
    <property type="protein sequence ID" value="TFD58135.1"/>
    <property type="molecule type" value="Genomic_DNA"/>
</dbReference>